<evidence type="ECO:0000313" key="3">
    <source>
        <dbReference type="EMBL" id="QTH23763.1"/>
    </source>
</evidence>
<dbReference type="SUPFAM" id="SSF50952">
    <property type="entry name" value="Soluble quinoprotein glucose dehydrogenase"/>
    <property type="match status" value="1"/>
</dbReference>
<protein>
    <submittedName>
        <fullName evidence="3">PQQ-dependent sugar dehydrogenase</fullName>
    </submittedName>
</protein>
<gene>
    <name evidence="3" type="ORF">HRJ34_09775</name>
</gene>
<dbReference type="RefSeq" id="WP_208633973.1">
    <property type="nucleotide sequence ID" value="NZ_CP059319.1"/>
</dbReference>
<dbReference type="InterPro" id="IPR011042">
    <property type="entry name" value="6-blade_b-propeller_TolB-like"/>
</dbReference>
<dbReference type="InterPro" id="IPR011041">
    <property type="entry name" value="Quinoprot_gluc/sorb_DH_b-prop"/>
</dbReference>
<dbReference type="Proteomes" id="UP000664914">
    <property type="component" value="Chromosome"/>
</dbReference>
<accession>A0A975D6L7</accession>
<evidence type="ECO:0000259" key="2">
    <source>
        <dbReference type="Pfam" id="PF07995"/>
    </source>
</evidence>
<proteinExistence type="predicted"/>
<dbReference type="EMBL" id="CP059319">
    <property type="protein sequence ID" value="QTH23763.1"/>
    <property type="molecule type" value="Genomic_DNA"/>
</dbReference>
<dbReference type="PANTHER" id="PTHR19328">
    <property type="entry name" value="HEDGEHOG-INTERACTING PROTEIN"/>
    <property type="match status" value="1"/>
</dbReference>
<evidence type="ECO:0000313" key="4">
    <source>
        <dbReference type="Proteomes" id="UP000664914"/>
    </source>
</evidence>
<feature type="domain" description="Glucose/Sorbosone dehydrogenase" evidence="2">
    <location>
        <begin position="48"/>
        <end position="372"/>
    </location>
</feature>
<feature type="signal peptide" evidence="1">
    <location>
        <begin position="1"/>
        <end position="24"/>
    </location>
</feature>
<sequence length="377" mass="39905">MPRPRPALSFAILLAAATAAPAIAAQAPITGGRPFADKPFKVAEVARFDSPWAMTFLPGGHMLVTEKAGRLLLLSPDGARRTAVEGVPAVDSSGQGALGEVVAHPDFATNGLVYFSYSAPGSPNGIVLARGKLVGDLAGARLEGVTTLYRAHPLKSGGHYAGRIAFSPDGHLFFSMGERQKFTPAQEPDGVLGKVVRLTMDGQPAPGNPLAAKGFDSAVWSYGHRNPLGLTFDLEGRLWDAEMGPKGGDEVNLILPGRNYGWPIVSNGDHYDGKPIPDHVTRPEFEAPKVSWNPSISPSSLLVYSGKLFPQWRGKALVGALSGEMLILVDLGEEGAKEEARYAMGQRIRAVDQGPDGAVYVLEDKAGGRLLRLMPAG</sequence>
<reference evidence="3" key="1">
    <citation type="submission" date="2020-07" db="EMBL/GenBank/DDBJ databases">
        <authorList>
            <person name="Camacho E."/>
        </authorList>
    </citation>
    <scope>NUCLEOTIDE SEQUENCE</scope>
    <source>
        <strain evidence="3">MPO218</strain>
    </source>
</reference>
<dbReference type="Gene3D" id="2.120.10.30">
    <property type="entry name" value="TolB, C-terminal domain"/>
    <property type="match status" value="1"/>
</dbReference>
<dbReference type="Pfam" id="PF07995">
    <property type="entry name" value="GSDH"/>
    <property type="match status" value="1"/>
</dbReference>
<organism evidence="3 4">
    <name type="scientific">Rhizorhabdus wittichii</name>
    <dbReference type="NCBI Taxonomy" id="160791"/>
    <lineage>
        <taxon>Bacteria</taxon>
        <taxon>Pseudomonadati</taxon>
        <taxon>Pseudomonadota</taxon>
        <taxon>Alphaproteobacteria</taxon>
        <taxon>Sphingomonadales</taxon>
        <taxon>Sphingomonadaceae</taxon>
        <taxon>Rhizorhabdus</taxon>
    </lineage>
</organism>
<feature type="chain" id="PRO_5038030343" evidence="1">
    <location>
        <begin position="25"/>
        <end position="377"/>
    </location>
</feature>
<dbReference type="PANTHER" id="PTHR19328:SF75">
    <property type="entry name" value="ALDOSE SUGAR DEHYDROGENASE YLII"/>
    <property type="match status" value="1"/>
</dbReference>
<dbReference type="AlphaFoldDB" id="A0A975D6L7"/>
<evidence type="ECO:0000256" key="1">
    <source>
        <dbReference type="SAM" id="SignalP"/>
    </source>
</evidence>
<reference evidence="3" key="2">
    <citation type="submission" date="2021-04" db="EMBL/GenBank/DDBJ databases">
        <title>Isolation and genomic analysis of the ibuprofen-degrading bacterium Sphingomonas strain MPO218.</title>
        <authorList>
            <person name="Aulestia M."/>
            <person name="Flores A."/>
            <person name="Mangas E.L."/>
            <person name="Perez-Pulido A.J."/>
            <person name="Santero E."/>
            <person name="Camacho E.M."/>
        </authorList>
    </citation>
    <scope>NUCLEOTIDE SEQUENCE</scope>
    <source>
        <strain evidence="3">MPO218</strain>
    </source>
</reference>
<dbReference type="InterPro" id="IPR012938">
    <property type="entry name" value="Glc/Sorbosone_DH"/>
</dbReference>
<keyword evidence="1" id="KW-0732">Signal</keyword>
<name>A0A975D6L7_9SPHN</name>